<keyword evidence="1" id="KW-1133">Transmembrane helix</keyword>
<sequence length="236" mass="27235">MVGILNLARIGRMTIQVSGIRTDKRTFKALQDGSGPLGSKRWQDVTDSNWWEQIQRLHGRMAKIRRIEDQSTGILTERTPVHGFADTKINFRSTRMEFRIPVSGDAFQGTHPETSRLRTFFELDLFILFLFFSRTFQFGFCCLSCLLVSNVSNMDKEQRLRDKRLQGWLARTGTISIQEYGLGGHPSTLPTNTRNNFGSTRIDFYPVNDYTFQGTLLLLPHQDIRTSLELDLLYFL</sequence>
<dbReference type="EMBL" id="PDUG01000002">
    <property type="protein sequence ID" value="PIC49114.1"/>
    <property type="molecule type" value="Genomic_DNA"/>
</dbReference>
<dbReference type="Proteomes" id="UP000230233">
    <property type="component" value="Chromosome II"/>
</dbReference>
<evidence type="ECO:0000313" key="3">
    <source>
        <dbReference type="Proteomes" id="UP000230233"/>
    </source>
</evidence>
<keyword evidence="3" id="KW-1185">Reference proteome</keyword>
<gene>
    <name evidence="2" type="primary">Cnig_chr_II.g7827</name>
    <name evidence="2" type="ORF">B9Z55_007827</name>
</gene>
<proteinExistence type="predicted"/>
<evidence type="ECO:0000256" key="1">
    <source>
        <dbReference type="SAM" id="Phobius"/>
    </source>
</evidence>
<comment type="caution">
    <text evidence="2">The sequence shown here is derived from an EMBL/GenBank/DDBJ whole genome shotgun (WGS) entry which is preliminary data.</text>
</comment>
<dbReference type="AlphaFoldDB" id="A0A2G5VBI1"/>
<feature type="transmembrane region" description="Helical" evidence="1">
    <location>
        <begin position="125"/>
        <end position="151"/>
    </location>
</feature>
<reference evidence="3" key="1">
    <citation type="submission" date="2017-10" db="EMBL/GenBank/DDBJ databases">
        <title>Rapid genome shrinkage in a self-fertile nematode reveals novel sperm competition proteins.</title>
        <authorList>
            <person name="Yin D."/>
            <person name="Schwarz E.M."/>
            <person name="Thomas C.G."/>
            <person name="Felde R.L."/>
            <person name="Korf I.F."/>
            <person name="Cutter A.D."/>
            <person name="Schartner C.M."/>
            <person name="Ralston E.J."/>
            <person name="Meyer B.J."/>
            <person name="Haag E.S."/>
        </authorList>
    </citation>
    <scope>NUCLEOTIDE SEQUENCE [LARGE SCALE GENOMIC DNA]</scope>
    <source>
        <strain evidence="3">JU1422</strain>
    </source>
</reference>
<keyword evidence="1" id="KW-0812">Transmembrane</keyword>
<keyword evidence="1" id="KW-0472">Membrane</keyword>
<accession>A0A2G5VBI1</accession>
<evidence type="ECO:0000313" key="2">
    <source>
        <dbReference type="EMBL" id="PIC49114.1"/>
    </source>
</evidence>
<name>A0A2G5VBI1_9PELO</name>
<organism evidence="2 3">
    <name type="scientific">Caenorhabditis nigoni</name>
    <dbReference type="NCBI Taxonomy" id="1611254"/>
    <lineage>
        <taxon>Eukaryota</taxon>
        <taxon>Metazoa</taxon>
        <taxon>Ecdysozoa</taxon>
        <taxon>Nematoda</taxon>
        <taxon>Chromadorea</taxon>
        <taxon>Rhabditida</taxon>
        <taxon>Rhabditina</taxon>
        <taxon>Rhabditomorpha</taxon>
        <taxon>Rhabditoidea</taxon>
        <taxon>Rhabditidae</taxon>
        <taxon>Peloderinae</taxon>
        <taxon>Caenorhabditis</taxon>
    </lineage>
</organism>
<protein>
    <submittedName>
        <fullName evidence="2">Uncharacterized protein</fullName>
    </submittedName>
</protein>